<dbReference type="PANTHER" id="PTHR42716:SF2">
    <property type="entry name" value="L-ASPARTATE OXIDASE, CHLOROPLASTIC"/>
    <property type="match status" value="1"/>
</dbReference>
<dbReference type="SUPFAM" id="SSF51905">
    <property type="entry name" value="FAD/NAD(P)-binding domain"/>
    <property type="match status" value="1"/>
</dbReference>
<dbReference type="Pfam" id="PF02910">
    <property type="entry name" value="Succ_DH_flav_C"/>
    <property type="match status" value="1"/>
</dbReference>
<comment type="subcellular location">
    <subcellularLocation>
        <location evidence="13">Cytoplasm</location>
    </subcellularLocation>
</comment>
<comment type="catalytic activity">
    <reaction evidence="11">
        <text>L-aspartate + O2 = iminosuccinate + H2O2</text>
        <dbReference type="Rhea" id="RHEA:25876"/>
        <dbReference type="ChEBI" id="CHEBI:15379"/>
        <dbReference type="ChEBI" id="CHEBI:16240"/>
        <dbReference type="ChEBI" id="CHEBI:29991"/>
        <dbReference type="ChEBI" id="CHEBI:77875"/>
        <dbReference type="EC" id="1.4.3.16"/>
    </reaction>
    <physiologicalReaction direction="left-to-right" evidence="11">
        <dbReference type="Rhea" id="RHEA:25877"/>
    </physiologicalReaction>
</comment>
<accession>A0A430FFI0</accession>
<dbReference type="InterPro" id="IPR036188">
    <property type="entry name" value="FAD/NAD-bd_sf"/>
</dbReference>
<comment type="caution">
    <text evidence="16">The sequence shown here is derived from an EMBL/GenBank/DDBJ whole genome shotgun (WGS) entry which is preliminary data.</text>
</comment>
<evidence type="ECO:0000256" key="13">
    <source>
        <dbReference type="RuleBase" id="RU362049"/>
    </source>
</evidence>
<dbReference type="AlphaFoldDB" id="A0A430FFI0"/>
<proteinExistence type="inferred from homology"/>
<dbReference type="InterPro" id="IPR015939">
    <property type="entry name" value="Fum_Rdtase/Succ_DH_flav-like_C"/>
</dbReference>
<evidence type="ECO:0000256" key="4">
    <source>
        <dbReference type="ARBA" id="ARBA00012173"/>
    </source>
</evidence>
<comment type="similarity">
    <text evidence="3 13">Belongs to the FAD-dependent oxidoreductase 2 family. NadB subfamily.</text>
</comment>
<dbReference type="SUPFAM" id="SSF56425">
    <property type="entry name" value="Succinate dehydrogenase/fumarate reductase flavoprotein, catalytic domain"/>
    <property type="match status" value="1"/>
</dbReference>
<dbReference type="Gene3D" id="3.50.50.60">
    <property type="entry name" value="FAD/NAD(P)-binding domain"/>
    <property type="match status" value="1"/>
</dbReference>
<dbReference type="InterPro" id="IPR027477">
    <property type="entry name" value="Succ_DH/fumarate_Rdtase_cat_sf"/>
</dbReference>
<sequence>MNPEHNDKRIVVIGAGVAGLSAALAVAGSDHDVVLVTKTELVESNTYHAQGGIAAAIFADDDPKLHAKDTMAAGHGLCEPKAVDILTREGADRVREFAAAGVRFDRDADGHMLRGLEAAHSRARVVHAGGDATGRILELDVSAMVRANPRIHIMEHAFLKDLIVRDGVIAGVRLMVGSGPDGSHTVTDLDADRVILATGGAGRMYPYTTNPQVATADGLAAALRAGAQTADLEFYQFHPTALAVGEHFLVSEAVRGEGAVLLDEHGERYMTAVDPRAELAPRDVVARENFRVMQHQQGRPIMLDVSPMRKENPDLAAFLKHRFPTIDAYTRSLGFDWSREPIPVAPAAHYYMGGIRTDLNGRASIPGLYAAGECARTGVMGSNRLASNSLLEGLVFGRRAGLAAVHDHDGTTWDPVPFSNSATGALTNNDPIVLDTPNTSTNDVAAASIWDRDHIEQTMWHDVGVLRDDHGLRDAVDQIGNALAAANATESDAAANNAPVTENAAATVTRLENRNMLTVGYVAANAALNRTESRGAHARTDYPDARDEWAMSTAYVLR</sequence>
<feature type="domain" description="Fumarate reductase/succinate dehydrogenase flavoprotein-like C-terminal" evidence="15">
    <location>
        <begin position="452"/>
        <end position="555"/>
    </location>
</feature>
<dbReference type="RefSeq" id="WP_241227205.1">
    <property type="nucleotide sequence ID" value="NZ_QXGJ01000003.1"/>
</dbReference>
<evidence type="ECO:0000256" key="6">
    <source>
        <dbReference type="ARBA" id="ARBA00022630"/>
    </source>
</evidence>
<evidence type="ECO:0000256" key="10">
    <source>
        <dbReference type="ARBA" id="ARBA00029426"/>
    </source>
</evidence>
<evidence type="ECO:0000256" key="2">
    <source>
        <dbReference type="ARBA" id="ARBA00004950"/>
    </source>
</evidence>
<gene>
    <name evidence="16" type="ORF">D2E23_0794</name>
</gene>
<evidence type="ECO:0000256" key="9">
    <source>
        <dbReference type="ARBA" id="ARBA00023002"/>
    </source>
</evidence>
<dbReference type="GO" id="GO:0005737">
    <property type="term" value="C:cytoplasm"/>
    <property type="evidence" value="ECO:0007669"/>
    <property type="project" value="UniProtKB-SubCell"/>
</dbReference>
<evidence type="ECO:0000256" key="12">
    <source>
        <dbReference type="NCBIfam" id="TIGR00551"/>
    </source>
</evidence>
<dbReference type="SUPFAM" id="SSF46977">
    <property type="entry name" value="Succinate dehydrogenase/fumarate reductase flavoprotein C-terminal domain"/>
    <property type="match status" value="1"/>
</dbReference>
<dbReference type="PRINTS" id="PR00368">
    <property type="entry name" value="FADPNR"/>
</dbReference>
<keyword evidence="8 13" id="KW-0274">FAD</keyword>
<evidence type="ECO:0000256" key="11">
    <source>
        <dbReference type="ARBA" id="ARBA00048305"/>
    </source>
</evidence>
<dbReference type="InterPro" id="IPR003953">
    <property type="entry name" value="FAD-dep_OxRdtase_2_FAD-bd"/>
</dbReference>
<dbReference type="UniPathway" id="UPA00253">
    <property type="reaction ID" value="UER00326"/>
</dbReference>
<evidence type="ECO:0000259" key="14">
    <source>
        <dbReference type="Pfam" id="PF00890"/>
    </source>
</evidence>
<protein>
    <recommendedName>
        <fullName evidence="5 12">L-aspartate oxidase</fullName>
        <ecNumber evidence="4 12">1.4.3.16</ecNumber>
    </recommendedName>
</protein>
<dbReference type="EC" id="1.4.3.16" evidence="4 12"/>
<dbReference type="Proteomes" id="UP000288607">
    <property type="component" value="Unassembled WGS sequence"/>
</dbReference>
<evidence type="ECO:0000256" key="7">
    <source>
        <dbReference type="ARBA" id="ARBA00022642"/>
    </source>
</evidence>
<dbReference type="InterPro" id="IPR005288">
    <property type="entry name" value="NadB"/>
</dbReference>
<evidence type="ECO:0000313" key="16">
    <source>
        <dbReference type="EMBL" id="RSX51531.1"/>
    </source>
</evidence>
<dbReference type="InterPro" id="IPR037099">
    <property type="entry name" value="Fum_R/Succ_DH_flav-like_C_sf"/>
</dbReference>
<dbReference type="Pfam" id="PF00890">
    <property type="entry name" value="FAD_binding_2"/>
    <property type="match status" value="1"/>
</dbReference>
<dbReference type="Gene3D" id="1.20.58.100">
    <property type="entry name" value="Fumarate reductase/succinate dehydrogenase flavoprotein-like, C-terminal domain"/>
    <property type="match status" value="1"/>
</dbReference>
<dbReference type="GO" id="GO:0034628">
    <property type="term" value="P:'de novo' NAD+ biosynthetic process from L-aspartate"/>
    <property type="evidence" value="ECO:0007669"/>
    <property type="project" value="TreeGrafter"/>
</dbReference>
<dbReference type="EMBL" id="QXGJ01000003">
    <property type="protein sequence ID" value="RSX51531.1"/>
    <property type="molecule type" value="Genomic_DNA"/>
</dbReference>
<keyword evidence="9 13" id="KW-0560">Oxidoreductase</keyword>
<comment type="cofactor">
    <cofactor evidence="1 13">
        <name>FAD</name>
        <dbReference type="ChEBI" id="CHEBI:57692"/>
    </cofactor>
</comment>
<dbReference type="NCBIfam" id="TIGR00551">
    <property type="entry name" value="nadB"/>
    <property type="match status" value="1"/>
</dbReference>
<evidence type="ECO:0000256" key="8">
    <source>
        <dbReference type="ARBA" id="ARBA00022827"/>
    </source>
</evidence>
<evidence type="ECO:0000256" key="1">
    <source>
        <dbReference type="ARBA" id="ARBA00001974"/>
    </source>
</evidence>
<keyword evidence="17" id="KW-1185">Reference proteome</keyword>
<evidence type="ECO:0000256" key="5">
    <source>
        <dbReference type="ARBA" id="ARBA00021901"/>
    </source>
</evidence>
<dbReference type="FunFam" id="3.90.700.10:FF:000002">
    <property type="entry name" value="L-aspartate oxidase"/>
    <property type="match status" value="1"/>
</dbReference>
<feature type="domain" description="FAD-dependent oxidoreductase 2 FAD-binding" evidence="14">
    <location>
        <begin position="10"/>
        <end position="390"/>
    </location>
</feature>
<dbReference type="Gene3D" id="3.90.700.10">
    <property type="entry name" value="Succinate dehydrogenase/fumarate reductase flavoprotein, catalytic domain"/>
    <property type="match status" value="1"/>
</dbReference>
<organism evidence="16 17">
    <name type="scientific">Bifidobacterium callimiconis</name>
    <dbReference type="NCBI Taxonomy" id="2306973"/>
    <lineage>
        <taxon>Bacteria</taxon>
        <taxon>Bacillati</taxon>
        <taxon>Actinomycetota</taxon>
        <taxon>Actinomycetes</taxon>
        <taxon>Bifidobacteriales</taxon>
        <taxon>Bifidobacteriaceae</taxon>
        <taxon>Bifidobacterium</taxon>
    </lineage>
</organism>
<reference evidence="16 17" key="1">
    <citation type="submission" date="2018-09" db="EMBL/GenBank/DDBJ databases">
        <title>Characterization of the phylogenetic diversity of five novel species belonging to the genus Bifidobacterium.</title>
        <authorList>
            <person name="Lugli G.A."/>
            <person name="Duranti S."/>
            <person name="Milani C."/>
        </authorList>
    </citation>
    <scope>NUCLEOTIDE SEQUENCE [LARGE SCALE GENOMIC DNA]</scope>
    <source>
        <strain evidence="16 17">2028B</strain>
    </source>
</reference>
<keyword evidence="6 13" id="KW-0285">Flavoprotein</keyword>
<comment type="function">
    <text evidence="10">Catalyzes the oxidation of L-aspartate to iminoaspartate, the first step in the de novo biosynthesis of NAD(+).</text>
</comment>
<name>A0A430FFI0_9BIFI</name>
<dbReference type="GO" id="GO:0033765">
    <property type="term" value="F:steroid dehydrogenase activity, acting on the CH-CH group of donors"/>
    <property type="evidence" value="ECO:0007669"/>
    <property type="project" value="UniProtKB-ARBA"/>
</dbReference>
<comment type="pathway">
    <text evidence="2 13">Cofactor biosynthesis; NAD(+) biosynthesis; iminoaspartate from L-aspartate (oxidase route): step 1/1.</text>
</comment>
<evidence type="ECO:0000256" key="3">
    <source>
        <dbReference type="ARBA" id="ARBA00008562"/>
    </source>
</evidence>
<evidence type="ECO:0000259" key="15">
    <source>
        <dbReference type="Pfam" id="PF02910"/>
    </source>
</evidence>
<dbReference type="PANTHER" id="PTHR42716">
    <property type="entry name" value="L-ASPARTATE OXIDASE"/>
    <property type="match status" value="1"/>
</dbReference>
<evidence type="ECO:0000313" key="17">
    <source>
        <dbReference type="Proteomes" id="UP000288607"/>
    </source>
</evidence>
<dbReference type="GO" id="GO:0008734">
    <property type="term" value="F:L-aspartate oxidase activity"/>
    <property type="evidence" value="ECO:0007669"/>
    <property type="project" value="UniProtKB-UniRule"/>
</dbReference>
<keyword evidence="7 13" id="KW-0662">Pyridine nucleotide biosynthesis</keyword>